<evidence type="ECO:0008006" key="3">
    <source>
        <dbReference type="Google" id="ProtNLM"/>
    </source>
</evidence>
<reference evidence="1 2" key="1">
    <citation type="submission" date="2021-03" db="EMBL/GenBank/DDBJ databases">
        <title>novel species isolated from a fishpond in China.</title>
        <authorList>
            <person name="Lu H."/>
            <person name="Cai Z."/>
        </authorList>
    </citation>
    <scope>NUCLEOTIDE SEQUENCE [LARGE SCALE GENOMIC DNA]</scope>
    <source>
        <strain evidence="1 2">JCM 31546</strain>
    </source>
</reference>
<name>A0ABS3BLB4_9BACT</name>
<dbReference type="RefSeq" id="WP_206568059.1">
    <property type="nucleotide sequence ID" value="NZ_JAFKCW010000001.1"/>
</dbReference>
<evidence type="ECO:0000313" key="2">
    <source>
        <dbReference type="Proteomes" id="UP000664698"/>
    </source>
</evidence>
<accession>A0ABS3BLB4</accession>
<dbReference type="EMBL" id="JAFKCW010000001">
    <property type="protein sequence ID" value="MBN7800096.1"/>
    <property type="molecule type" value="Genomic_DNA"/>
</dbReference>
<organism evidence="1 2">
    <name type="scientific">Algoriphagus aestuariicola</name>
    <dbReference type="NCBI Taxonomy" id="1852016"/>
    <lineage>
        <taxon>Bacteria</taxon>
        <taxon>Pseudomonadati</taxon>
        <taxon>Bacteroidota</taxon>
        <taxon>Cytophagia</taxon>
        <taxon>Cytophagales</taxon>
        <taxon>Cyclobacteriaceae</taxon>
        <taxon>Algoriphagus</taxon>
    </lineage>
</organism>
<protein>
    <recommendedName>
        <fullName evidence="3">Barstar (barnase inhibitor) domain-containing protein</fullName>
    </recommendedName>
</protein>
<evidence type="ECO:0000313" key="1">
    <source>
        <dbReference type="EMBL" id="MBN7800096.1"/>
    </source>
</evidence>
<proteinExistence type="predicted"/>
<keyword evidence="2" id="KW-1185">Reference proteome</keyword>
<gene>
    <name evidence="1" type="ORF">J0A67_04440</name>
</gene>
<dbReference type="Proteomes" id="UP000664698">
    <property type="component" value="Unassembled WGS sequence"/>
</dbReference>
<sequence>MEIDFKKLNISSHELKIVRSDRSSEKVVLDTKTYLLHDICHFFVEKELNTVDGFWGMLSQGYQLEQLFGKTNPLTEKLRSIEGIVGGTQSVYSKHMDESAFWNYLDAPGFGIKDSNFLDKVIPQIEEFMNHWRFLPIGKSMTLKF</sequence>
<comment type="caution">
    <text evidence="1">The sequence shown here is derived from an EMBL/GenBank/DDBJ whole genome shotgun (WGS) entry which is preliminary data.</text>
</comment>